<evidence type="ECO:0000256" key="2">
    <source>
        <dbReference type="ARBA" id="ARBA00022763"/>
    </source>
</evidence>
<dbReference type="RefSeq" id="WP_146416485.1">
    <property type="nucleotide sequence ID" value="NZ_SJPZ01000004.1"/>
</dbReference>
<dbReference type="GO" id="GO:0006284">
    <property type="term" value="P:base-excision repair"/>
    <property type="evidence" value="ECO:0007669"/>
    <property type="project" value="InterPro"/>
</dbReference>
<accession>A0A5C6FFX4</accession>
<evidence type="ECO:0000259" key="6">
    <source>
        <dbReference type="Pfam" id="PF03167"/>
    </source>
</evidence>
<dbReference type="PANTHER" id="PTHR13235">
    <property type="entry name" value="SINGLE-STRAND SELECTIVE MONOFUNCTIONAL URACIL DNA GLYCOSYLASE"/>
    <property type="match status" value="1"/>
</dbReference>
<dbReference type="Proteomes" id="UP000316476">
    <property type="component" value="Unassembled WGS sequence"/>
</dbReference>
<dbReference type="OrthoDB" id="267598at2"/>
<dbReference type="EMBL" id="SJPZ01000004">
    <property type="protein sequence ID" value="TWU59692.1"/>
    <property type="molecule type" value="Genomic_DNA"/>
</dbReference>
<dbReference type="CDD" id="cd19374">
    <property type="entry name" value="UDG-F3_SMUG1-like"/>
    <property type="match status" value="1"/>
</dbReference>
<dbReference type="InterPro" id="IPR039134">
    <property type="entry name" value="SMUG1"/>
</dbReference>
<dbReference type="GO" id="GO:0017065">
    <property type="term" value="F:single-strand selective uracil DNA N-glycosylase activity"/>
    <property type="evidence" value="ECO:0007669"/>
    <property type="project" value="InterPro"/>
</dbReference>
<evidence type="ECO:0000256" key="3">
    <source>
        <dbReference type="ARBA" id="ARBA00022801"/>
    </source>
</evidence>
<dbReference type="PANTHER" id="PTHR13235:SF2">
    <property type="entry name" value="SINGLE-STRAND SELECTIVE MONOFUNCTIONAL URACIL DNA GLYCOSYLASE"/>
    <property type="match status" value="1"/>
</dbReference>
<sequence>MPRTNARSRALIDAADRLRDAVDRLNFAPPVTHIYNPLRYAWKSHQAYLRMAPRGDVNAVFLGMNPGPWGMAQTGVPFGEIQLVKDFLKINEPVDRPALENPKRPVEGFDCPRSEVSGRRLWGYFRDQFQTAQRFFDEHFVTNYCPLVFMESGGRNRTPDKLPVGERLPLQQCCDQHLREVLDILRPRYVVAVGTFAEACVKRCRDGLAKSDAPKSSDVTTPWSLVRILHPSPASPAANRDWAGTVHRQLCEAAVLDGKEHTT</sequence>
<dbReference type="InterPro" id="IPR005122">
    <property type="entry name" value="Uracil-DNA_glycosylase-like"/>
</dbReference>
<protein>
    <submittedName>
        <fullName evidence="7">Uracil DNA glycosylase superfamily protein</fullName>
    </submittedName>
</protein>
<gene>
    <name evidence="7" type="ORF">V7x_54660</name>
</gene>
<organism evidence="7 8">
    <name type="scientific">Crateriforma conspicua</name>
    <dbReference type="NCBI Taxonomy" id="2527996"/>
    <lineage>
        <taxon>Bacteria</taxon>
        <taxon>Pseudomonadati</taxon>
        <taxon>Planctomycetota</taxon>
        <taxon>Planctomycetia</taxon>
        <taxon>Planctomycetales</taxon>
        <taxon>Planctomycetaceae</taxon>
        <taxon>Crateriforma</taxon>
    </lineage>
</organism>
<dbReference type="Pfam" id="PF03167">
    <property type="entry name" value="UDG"/>
    <property type="match status" value="1"/>
</dbReference>
<reference evidence="7 8" key="1">
    <citation type="submission" date="2019-02" db="EMBL/GenBank/DDBJ databases">
        <title>Deep-cultivation of Planctomycetes and their phenomic and genomic characterization uncovers novel biology.</title>
        <authorList>
            <person name="Wiegand S."/>
            <person name="Jogler M."/>
            <person name="Boedeker C."/>
            <person name="Pinto D."/>
            <person name="Vollmers J."/>
            <person name="Rivas-Marin E."/>
            <person name="Kohn T."/>
            <person name="Peeters S.H."/>
            <person name="Heuer A."/>
            <person name="Rast P."/>
            <person name="Oberbeckmann S."/>
            <person name="Bunk B."/>
            <person name="Jeske O."/>
            <person name="Meyerdierks A."/>
            <person name="Storesund J.E."/>
            <person name="Kallscheuer N."/>
            <person name="Luecker S."/>
            <person name="Lage O.M."/>
            <person name="Pohl T."/>
            <person name="Merkel B.J."/>
            <person name="Hornburger P."/>
            <person name="Mueller R.-W."/>
            <person name="Bruemmer F."/>
            <person name="Labrenz M."/>
            <person name="Spormann A.M."/>
            <person name="Op Den Camp H."/>
            <person name="Overmann J."/>
            <person name="Amann R."/>
            <person name="Jetten M.S.M."/>
            <person name="Mascher T."/>
            <person name="Medema M.H."/>
            <person name="Devos D.P."/>
            <person name="Kaster A.-K."/>
            <person name="Ovreas L."/>
            <person name="Rohde M."/>
            <person name="Galperin M.Y."/>
            <person name="Jogler C."/>
        </authorList>
    </citation>
    <scope>NUCLEOTIDE SEQUENCE [LARGE SCALE GENOMIC DNA]</scope>
    <source>
        <strain evidence="7 8">V7</strain>
    </source>
</reference>
<dbReference type="SUPFAM" id="SSF52141">
    <property type="entry name" value="Uracil-DNA glycosylase-like"/>
    <property type="match status" value="1"/>
</dbReference>
<keyword evidence="4" id="KW-0238">DNA-binding</keyword>
<comment type="similarity">
    <text evidence="1">Belongs to the uracil-DNA glycosylase (UDG) superfamily. SMUG1 family.</text>
</comment>
<evidence type="ECO:0000256" key="5">
    <source>
        <dbReference type="ARBA" id="ARBA00023204"/>
    </source>
</evidence>
<keyword evidence="5" id="KW-0234">DNA repair</keyword>
<feature type="domain" description="Uracil-DNA glycosylase-like" evidence="6">
    <location>
        <begin position="56"/>
        <end position="236"/>
    </location>
</feature>
<name>A0A5C6FFX4_9PLAN</name>
<evidence type="ECO:0000256" key="4">
    <source>
        <dbReference type="ARBA" id="ARBA00023125"/>
    </source>
</evidence>
<dbReference type="AlphaFoldDB" id="A0A5C6FFX4"/>
<keyword evidence="2" id="KW-0227">DNA damage</keyword>
<dbReference type="Gene3D" id="3.40.470.10">
    <property type="entry name" value="Uracil-DNA glycosylase-like domain"/>
    <property type="match status" value="1"/>
</dbReference>
<dbReference type="GO" id="GO:0003677">
    <property type="term" value="F:DNA binding"/>
    <property type="evidence" value="ECO:0007669"/>
    <property type="project" value="UniProtKB-KW"/>
</dbReference>
<dbReference type="GO" id="GO:0000703">
    <property type="term" value="F:oxidized pyrimidine nucleobase lesion DNA N-glycosylase activity"/>
    <property type="evidence" value="ECO:0007669"/>
    <property type="project" value="TreeGrafter"/>
</dbReference>
<evidence type="ECO:0000256" key="1">
    <source>
        <dbReference type="ARBA" id="ARBA00007889"/>
    </source>
</evidence>
<comment type="caution">
    <text evidence="7">The sequence shown here is derived from an EMBL/GenBank/DDBJ whole genome shotgun (WGS) entry which is preliminary data.</text>
</comment>
<evidence type="ECO:0000313" key="8">
    <source>
        <dbReference type="Proteomes" id="UP000316476"/>
    </source>
</evidence>
<dbReference type="FunFam" id="3.40.470.10:FF:000005">
    <property type="entry name" value="Single-strand selective monofunctional uracil DNA glycosylase"/>
    <property type="match status" value="1"/>
</dbReference>
<evidence type="ECO:0000313" key="7">
    <source>
        <dbReference type="EMBL" id="TWU59692.1"/>
    </source>
</evidence>
<dbReference type="InterPro" id="IPR036895">
    <property type="entry name" value="Uracil-DNA_glycosylase-like_sf"/>
</dbReference>
<proteinExistence type="inferred from homology"/>
<keyword evidence="3" id="KW-0378">Hydrolase</keyword>